<dbReference type="PROSITE" id="PS50234">
    <property type="entry name" value="VWFA"/>
    <property type="match status" value="1"/>
</dbReference>
<dbReference type="HOGENOM" id="CLU_047933_0_0_5"/>
<dbReference type="InterPro" id="IPR002035">
    <property type="entry name" value="VWF_A"/>
</dbReference>
<dbReference type="STRING" id="311403.Arad_3867"/>
<sequence length="401" mass="41333">MINGSGKFRSLIQLIHDRTGNFGILTAIAIPVVAATAGVAVDVTNMTVSNSQLQQATDAAALATATALANGNATTSNAQQLATQFVTGQMSNYLSGDTNTADALKAGTTANVTSATNSSGGTSYTVAVNASYDMSVNGMSQLLGIKTMHVSAASTSTSGSAAAAKQAALSMEIALDKSGSMLLNTDVIDTSQKSCTQYYTEGNYLYQYPKAKSPCYIKKIAALKTAVGTLLDQLDSADPKSQYVRTAAIAWSSEVDSSSALAWGTTTTRSNVISGLNANGGTESSAPMALAYKNVSASSEATAQAAKGNTTFQKIIVLMTDGENNATSSDTKTLATCKAAKDAGVLIYSVAFMAPDRGQTLLKNCASSPSNYFDAQQMSDLIAAFKTIGNQASKQITLLTK</sequence>
<keyword evidence="1" id="KW-0472">Membrane</keyword>
<proteinExistence type="predicted"/>
<accession>B9JAA0</accession>
<dbReference type="GeneID" id="86849570"/>
<keyword evidence="1" id="KW-1133">Transmembrane helix</keyword>
<dbReference type="eggNOG" id="COG4961">
    <property type="taxonomic scope" value="Bacteria"/>
</dbReference>
<dbReference type="SUPFAM" id="SSF53300">
    <property type="entry name" value="vWA-like"/>
    <property type="match status" value="1"/>
</dbReference>
<dbReference type="EMBL" id="CP000628">
    <property type="protein sequence ID" value="ACM27715.1"/>
    <property type="molecule type" value="Genomic_DNA"/>
</dbReference>
<evidence type="ECO:0000256" key="1">
    <source>
        <dbReference type="SAM" id="Phobius"/>
    </source>
</evidence>
<protein>
    <recommendedName>
        <fullName evidence="2">VWFA domain-containing protein</fullName>
    </recommendedName>
</protein>
<keyword evidence="1" id="KW-0812">Transmembrane</keyword>
<evidence type="ECO:0000313" key="3">
    <source>
        <dbReference type="EMBL" id="ACM27715.1"/>
    </source>
</evidence>
<dbReference type="Proteomes" id="UP000001600">
    <property type="component" value="Chromosome 1"/>
</dbReference>
<dbReference type="Pfam" id="PF13400">
    <property type="entry name" value="Tad"/>
    <property type="match status" value="1"/>
</dbReference>
<reference evidence="3 4" key="1">
    <citation type="journal article" date="2009" name="J. Bacteriol.">
        <title>Genome sequences of three Agrobacterium biovars help elucidate the evolution of multichromosome genomes in bacteria.</title>
        <authorList>
            <person name="Slater S.C."/>
            <person name="Goldman B.S."/>
            <person name="Goodner B."/>
            <person name="Setubal J.C."/>
            <person name="Farrand S.K."/>
            <person name="Nester E.W."/>
            <person name="Burr T.J."/>
            <person name="Banta L."/>
            <person name="Dickerman A.W."/>
            <person name="Paulsen I."/>
            <person name="Otten L."/>
            <person name="Suen G."/>
            <person name="Welch R."/>
            <person name="Almeida N.F."/>
            <person name="Arnold F."/>
            <person name="Burton O.T."/>
            <person name="Du Z."/>
            <person name="Ewing A."/>
            <person name="Godsy E."/>
            <person name="Heisel S."/>
            <person name="Houmiel K.L."/>
            <person name="Jhaveri J."/>
            <person name="Lu J."/>
            <person name="Miller N.M."/>
            <person name="Norton S."/>
            <person name="Chen Q."/>
            <person name="Phoolcharoen W."/>
            <person name="Ohlin V."/>
            <person name="Ondrusek D."/>
            <person name="Pride N."/>
            <person name="Stricklin S.L."/>
            <person name="Sun J."/>
            <person name="Wheeler C."/>
            <person name="Wilson L."/>
            <person name="Zhu H."/>
            <person name="Wood D.W."/>
        </authorList>
    </citation>
    <scope>NUCLEOTIDE SEQUENCE [LARGE SCALE GENOMIC DNA]</scope>
    <source>
        <strain evidence="4">K84 / ATCC BAA-868</strain>
    </source>
</reference>
<dbReference type="RefSeq" id="WP_012652365.1">
    <property type="nucleotide sequence ID" value="NC_011985.1"/>
</dbReference>
<feature type="transmembrane region" description="Helical" evidence="1">
    <location>
        <begin position="21"/>
        <end position="41"/>
    </location>
</feature>
<name>B9JAA0_RHIR8</name>
<dbReference type="InterPro" id="IPR036465">
    <property type="entry name" value="vWFA_dom_sf"/>
</dbReference>
<dbReference type="Pfam" id="PF00092">
    <property type="entry name" value="VWA"/>
    <property type="match status" value="1"/>
</dbReference>
<evidence type="ECO:0000313" key="4">
    <source>
        <dbReference type="Proteomes" id="UP000001600"/>
    </source>
</evidence>
<feature type="domain" description="VWFA" evidence="2">
    <location>
        <begin position="170"/>
        <end position="388"/>
    </location>
</feature>
<organism evidence="3 4">
    <name type="scientific">Rhizobium rhizogenes (strain K84 / ATCC BAA-868)</name>
    <name type="common">Agrobacterium radiobacter</name>
    <dbReference type="NCBI Taxonomy" id="311403"/>
    <lineage>
        <taxon>Bacteria</taxon>
        <taxon>Pseudomonadati</taxon>
        <taxon>Pseudomonadota</taxon>
        <taxon>Alphaproteobacteria</taxon>
        <taxon>Hyphomicrobiales</taxon>
        <taxon>Rhizobiaceae</taxon>
        <taxon>Rhizobium/Agrobacterium group</taxon>
        <taxon>Rhizobium</taxon>
    </lineage>
</organism>
<dbReference type="KEGG" id="ara:Arad_3867"/>
<dbReference type="AlphaFoldDB" id="B9JAA0"/>
<evidence type="ECO:0000259" key="2">
    <source>
        <dbReference type="PROSITE" id="PS50234"/>
    </source>
</evidence>
<gene>
    <name evidence="3" type="ordered locus">Arad_3867</name>
</gene>
<dbReference type="InterPro" id="IPR028087">
    <property type="entry name" value="Tad_N"/>
</dbReference>
<dbReference type="Gene3D" id="3.40.50.410">
    <property type="entry name" value="von Willebrand factor, type A domain"/>
    <property type="match status" value="1"/>
</dbReference>